<evidence type="ECO:0000313" key="3">
    <source>
        <dbReference type="Proteomes" id="UP000193920"/>
    </source>
</evidence>
<name>A0A1Y2F276_9FUNG</name>
<accession>A0A1Y2F276</accession>
<reference evidence="2 3" key="1">
    <citation type="submission" date="2016-08" db="EMBL/GenBank/DDBJ databases">
        <title>A Parts List for Fungal Cellulosomes Revealed by Comparative Genomics.</title>
        <authorList>
            <consortium name="DOE Joint Genome Institute"/>
            <person name="Haitjema C.H."/>
            <person name="Gilmore S.P."/>
            <person name="Henske J.K."/>
            <person name="Solomon K.V."/>
            <person name="De Groot R."/>
            <person name="Kuo A."/>
            <person name="Mondo S.J."/>
            <person name="Salamov A.A."/>
            <person name="Labutti K."/>
            <person name="Zhao Z."/>
            <person name="Chiniquy J."/>
            <person name="Barry K."/>
            <person name="Brewer H.M."/>
            <person name="Purvine S.O."/>
            <person name="Wright A.T."/>
            <person name="Boxma B."/>
            <person name="Van Alen T."/>
            <person name="Hackstein J.H."/>
            <person name="Baker S.E."/>
            <person name="Grigoriev I.V."/>
            <person name="O'Malley M.A."/>
        </authorList>
    </citation>
    <scope>NUCLEOTIDE SEQUENCE [LARGE SCALE GENOMIC DNA]</scope>
    <source>
        <strain evidence="2 3">G1</strain>
    </source>
</reference>
<proteinExistence type="predicted"/>
<dbReference type="OrthoDB" id="2152958at2759"/>
<protein>
    <submittedName>
        <fullName evidence="2">Uncharacterized protein</fullName>
    </submittedName>
</protein>
<organism evidence="2 3">
    <name type="scientific">Neocallimastix californiae</name>
    <dbReference type="NCBI Taxonomy" id="1754190"/>
    <lineage>
        <taxon>Eukaryota</taxon>
        <taxon>Fungi</taxon>
        <taxon>Fungi incertae sedis</taxon>
        <taxon>Chytridiomycota</taxon>
        <taxon>Chytridiomycota incertae sedis</taxon>
        <taxon>Neocallimastigomycetes</taxon>
        <taxon>Neocallimastigales</taxon>
        <taxon>Neocallimastigaceae</taxon>
        <taxon>Neocallimastix</taxon>
    </lineage>
</organism>
<dbReference type="EMBL" id="MCOG01000020">
    <property type="protein sequence ID" value="ORY77075.1"/>
    <property type="molecule type" value="Genomic_DNA"/>
</dbReference>
<evidence type="ECO:0000313" key="2">
    <source>
        <dbReference type="EMBL" id="ORY77075.1"/>
    </source>
</evidence>
<feature type="chain" id="PRO_5012260113" evidence="1">
    <location>
        <begin position="19"/>
        <end position="232"/>
    </location>
</feature>
<keyword evidence="1" id="KW-0732">Signal</keyword>
<sequence length="232" mass="25666">MKFITQLLTILTASTVYSLELFKRDFNAGPECQKQIDTVKEFKCIGEQITLDNYKEVCPYVLSEDCSKFFENPFSYIPNCKGENDFKALEDKKTLNFSKQLKYLDCSTDGDGNLCPVGKDHIQGLQINEYNVGATCKSKKCSIVLNDALTAIVDQTNSQYSEGINGEGFVEVFTILKELLNSATCSAAAKDDTKSTVNTFSKTDTEANSGANSIYKLGNSLLLTFAIVLAYF</sequence>
<dbReference type="Proteomes" id="UP000193920">
    <property type="component" value="Unassembled WGS sequence"/>
</dbReference>
<dbReference type="AlphaFoldDB" id="A0A1Y2F276"/>
<gene>
    <name evidence="2" type="ORF">LY90DRAFT_698589</name>
</gene>
<keyword evidence="3" id="KW-1185">Reference proteome</keyword>
<comment type="caution">
    <text evidence="2">The sequence shown here is derived from an EMBL/GenBank/DDBJ whole genome shotgun (WGS) entry which is preliminary data.</text>
</comment>
<feature type="signal peptide" evidence="1">
    <location>
        <begin position="1"/>
        <end position="18"/>
    </location>
</feature>
<evidence type="ECO:0000256" key="1">
    <source>
        <dbReference type="SAM" id="SignalP"/>
    </source>
</evidence>